<dbReference type="PANTHER" id="PTHR42899:SF1">
    <property type="entry name" value="SPERMATOGENESIS-ASSOCIATED PROTEIN 20"/>
    <property type="match status" value="1"/>
</dbReference>
<dbReference type="GO" id="GO:0005975">
    <property type="term" value="P:carbohydrate metabolic process"/>
    <property type="evidence" value="ECO:0007669"/>
    <property type="project" value="InterPro"/>
</dbReference>
<protein>
    <submittedName>
        <fullName evidence="2">Thioredoxin domain-containing protein</fullName>
    </submittedName>
</protein>
<evidence type="ECO:0000313" key="3">
    <source>
        <dbReference type="Proteomes" id="UP000825933"/>
    </source>
</evidence>
<dbReference type="EMBL" id="JAIOUQ010000016">
    <property type="protein sequence ID" value="MBZ2166896.1"/>
    <property type="molecule type" value="Genomic_DNA"/>
</dbReference>
<accession>A0A8T5UY84</accession>
<dbReference type="InterPro" id="IPR036249">
    <property type="entry name" value="Thioredoxin-like_sf"/>
</dbReference>
<dbReference type="InterPro" id="IPR008928">
    <property type="entry name" value="6-hairpin_glycosidase_sf"/>
</dbReference>
<dbReference type="InterPro" id="IPR012341">
    <property type="entry name" value="6hp_glycosidase-like_sf"/>
</dbReference>
<dbReference type="PIRSF" id="PIRSF006402">
    <property type="entry name" value="UCP006402_thioredoxin"/>
    <property type="match status" value="1"/>
</dbReference>
<sequence length="701" mass="80363">MNNPKRSTSKNSYNHLKNEKSPYLIQHAKNPVDWYPWGDEAFEKAKKEDKPVFLSIGYSTCHWCHVMAHESFEDHEVAALMNHVFVSIKVDREERPDIDSVYMTACQIMTGTGGWPLTIIMTPDKKPFFAGTYFPRESGFGAIGLKDLILNVQDIWNDNRGEALNSGDQIYKALQDVSKTVKGPELDENVLEKCYDELSKVFDNENGGFGDFQKFPTPHTLIFLLRYWKRTANKHALYMLTKTLDSMAKGGIYDHLGFGFHRYSVDKFWLVPHFEKMLYDQALIAMLYTEAFQATGKSNYKEIAEEVLTYVLRDMKSSEGGFYSAEDADSEGVEGKFYLWTMEEIQDILGKEDTKFVSTVFDVKEDGNFSDDYSHESNNKNILHLKYSFDELNDILGMETDKIQEKIENIRLKLYNERKKRVHPHKDDKILTDWNGLMIASLAKAGQVFKNSKYLEAAKDTADFIIKKMCTNSRLMHRYREGDADITGNLDDYSFLIWGLLELYSAIFDTKYLKTSIELNKTLINHFWDNSNGGFYFTSDDAKQVLIREKKTFDSATPSGNSVELLNLIRIARLTEDYELESMAIKMETTFSRNILRSLTGHTQFINAVDYKIGPSYEVVIVGKPTNPDTIQMLNSLNKHYLPNMVLILKDPDNPGDLDEISESLKFKNSIDGKTTAYICGSGSCKKPTTDVVEMLKLLEQ</sequence>
<dbReference type="CDD" id="cd02955">
    <property type="entry name" value="SSP411"/>
    <property type="match status" value="1"/>
</dbReference>
<dbReference type="Pfam" id="PF03190">
    <property type="entry name" value="Thioredox_DsbH"/>
    <property type="match status" value="1"/>
</dbReference>
<dbReference type="AlphaFoldDB" id="A0A8T5UY84"/>
<dbReference type="Proteomes" id="UP000825933">
    <property type="component" value="Unassembled WGS sequence"/>
</dbReference>
<keyword evidence="3" id="KW-1185">Reference proteome</keyword>
<evidence type="ECO:0000259" key="1">
    <source>
        <dbReference type="Pfam" id="PF03190"/>
    </source>
</evidence>
<dbReference type="RefSeq" id="WP_223792441.1">
    <property type="nucleotide sequence ID" value="NZ_JAIOUQ010000016.1"/>
</dbReference>
<organism evidence="2 3">
    <name type="scientific">Methanobacterium spitsbergense</name>
    <dbReference type="NCBI Taxonomy" id="2874285"/>
    <lineage>
        <taxon>Archaea</taxon>
        <taxon>Methanobacteriati</taxon>
        <taxon>Methanobacteriota</taxon>
        <taxon>Methanomada group</taxon>
        <taxon>Methanobacteria</taxon>
        <taxon>Methanobacteriales</taxon>
        <taxon>Methanobacteriaceae</taxon>
        <taxon>Methanobacterium</taxon>
    </lineage>
</organism>
<feature type="domain" description="Spermatogenesis-associated protein 20-like TRX" evidence="1">
    <location>
        <begin position="14"/>
        <end position="175"/>
    </location>
</feature>
<dbReference type="InterPro" id="IPR024705">
    <property type="entry name" value="Ssp411"/>
</dbReference>
<reference evidence="3" key="1">
    <citation type="journal article" date="2022" name="Microbiol. Resour. Announc.">
        <title>Draft Genome Sequence of a Methanogenic Archaeon from West Spitsbergen Permafrost.</title>
        <authorList>
            <person name="Trubitsyn V."/>
            <person name="Rivkina E."/>
            <person name="Shcherbakova V."/>
        </authorList>
    </citation>
    <scope>NUCLEOTIDE SEQUENCE [LARGE SCALE GENOMIC DNA]</scope>
    <source>
        <strain evidence="3">VT</strain>
    </source>
</reference>
<dbReference type="Gene3D" id="1.50.10.10">
    <property type="match status" value="1"/>
</dbReference>
<dbReference type="SUPFAM" id="SSF52833">
    <property type="entry name" value="Thioredoxin-like"/>
    <property type="match status" value="1"/>
</dbReference>
<proteinExistence type="predicted"/>
<gene>
    <name evidence="2" type="ORF">K8N75_12705</name>
</gene>
<comment type="caution">
    <text evidence="2">The sequence shown here is derived from an EMBL/GenBank/DDBJ whole genome shotgun (WGS) entry which is preliminary data.</text>
</comment>
<dbReference type="SUPFAM" id="SSF48208">
    <property type="entry name" value="Six-hairpin glycosidases"/>
    <property type="match status" value="1"/>
</dbReference>
<dbReference type="InterPro" id="IPR004879">
    <property type="entry name" value="Ssp411-like_TRX"/>
</dbReference>
<dbReference type="PANTHER" id="PTHR42899">
    <property type="entry name" value="SPERMATOGENESIS-ASSOCIATED PROTEIN 20"/>
    <property type="match status" value="1"/>
</dbReference>
<evidence type="ECO:0000313" key="2">
    <source>
        <dbReference type="EMBL" id="MBZ2166896.1"/>
    </source>
</evidence>
<dbReference type="Gene3D" id="3.40.30.10">
    <property type="entry name" value="Glutaredoxin"/>
    <property type="match status" value="1"/>
</dbReference>
<name>A0A8T5UY84_9EURY</name>